<dbReference type="InterPro" id="IPR003772">
    <property type="entry name" value="YceD"/>
</dbReference>
<evidence type="ECO:0000256" key="2">
    <source>
        <dbReference type="ARBA" id="ARBA00010740"/>
    </source>
</evidence>
<comment type="function">
    <text evidence="1">Plays a role in synthesis, processing and/or stability of 23S rRNA.</text>
</comment>
<reference evidence="8" key="1">
    <citation type="submission" date="2016-10" db="EMBL/GenBank/DDBJ databases">
        <authorList>
            <person name="Varghese N."/>
        </authorList>
    </citation>
    <scope>NUCLEOTIDE SEQUENCE [LARGE SCALE GENOMIC DNA]</scope>
    <source>
        <strain evidence="8">HL 19</strain>
    </source>
</reference>
<protein>
    <recommendedName>
        <fullName evidence="3">Large ribosomal RNA subunit accumulation protein YceD</fullName>
    </recommendedName>
    <alternativeName>
        <fullName evidence="5">23S rRNA accumulation protein YceD</fullName>
    </alternativeName>
</protein>
<dbReference type="EMBL" id="FMUN01000003">
    <property type="protein sequence ID" value="SCY17615.1"/>
    <property type="molecule type" value="Genomic_DNA"/>
</dbReference>
<dbReference type="GO" id="GO:0042254">
    <property type="term" value="P:ribosome biogenesis"/>
    <property type="evidence" value="ECO:0007669"/>
    <property type="project" value="UniProtKB-KW"/>
</dbReference>
<evidence type="ECO:0000256" key="4">
    <source>
        <dbReference type="ARBA" id="ARBA00022517"/>
    </source>
</evidence>
<proteinExistence type="inferred from homology"/>
<evidence type="ECO:0000256" key="6">
    <source>
        <dbReference type="SAM" id="MobiDB-lite"/>
    </source>
</evidence>
<accession>A0A1G5DSD1</accession>
<sequence length="187" mass="20912">MRELRESVIRLAQVPPEGLLFQGLVPVSALPRLEEAVAGMVGEGVEVDLRLEPNNDVYILHGRVQGAVELECESCRARFRFPLQEALQLTIDPNPENDLYRDPTQKGEVWVIDHSDEQIEAPEGRFELVESLEDEWLLELPISPRCAEGCKGICPVCGTDRNEAECGCSSSPRESPFDVLAQLKRDE</sequence>
<gene>
    <name evidence="7" type="ORF">SAMN05661077_1445</name>
</gene>
<evidence type="ECO:0000256" key="1">
    <source>
        <dbReference type="ARBA" id="ARBA00002868"/>
    </source>
</evidence>
<name>A0A1G5DSD1_9GAMM</name>
<dbReference type="RefSeq" id="WP_054966157.1">
    <property type="nucleotide sequence ID" value="NZ_FMUN01000003.1"/>
</dbReference>
<evidence type="ECO:0000256" key="5">
    <source>
        <dbReference type="ARBA" id="ARBA00031841"/>
    </source>
</evidence>
<keyword evidence="4" id="KW-0690">Ribosome biogenesis</keyword>
<dbReference type="Pfam" id="PF02620">
    <property type="entry name" value="YceD"/>
    <property type="match status" value="1"/>
</dbReference>
<dbReference type="InterPro" id="IPR039255">
    <property type="entry name" value="YceD_bac"/>
</dbReference>
<dbReference type="GO" id="GO:0005829">
    <property type="term" value="C:cytosol"/>
    <property type="evidence" value="ECO:0007669"/>
    <property type="project" value="TreeGrafter"/>
</dbReference>
<evidence type="ECO:0000313" key="8">
    <source>
        <dbReference type="Proteomes" id="UP000183104"/>
    </source>
</evidence>
<dbReference type="AlphaFoldDB" id="A0A1G5DSD1"/>
<dbReference type="OrthoDB" id="9786771at2"/>
<dbReference type="PANTHER" id="PTHR38099:SF1">
    <property type="entry name" value="LARGE RIBOSOMAL RNA SUBUNIT ACCUMULATION PROTEIN YCED"/>
    <property type="match status" value="1"/>
</dbReference>
<dbReference type="Proteomes" id="UP000183104">
    <property type="component" value="Unassembled WGS sequence"/>
</dbReference>
<keyword evidence="8" id="KW-1185">Reference proteome</keyword>
<organism evidence="7 8">
    <name type="scientific">Thiohalorhabdus denitrificans</name>
    <dbReference type="NCBI Taxonomy" id="381306"/>
    <lineage>
        <taxon>Bacteria</taxon>
        <taxon>Pseudomonadati</taxon>
        <taxon>Pseudomonadota</taxon>
        <taxon>Gammaproteobacteria</taxon>
        <taxon>Thiohalorhabdales</taxon>
        <taxon>Thiohalorhabdaceae</taxon>
        <taxon>Thiohalorhabdus</taxon>
    </lineage>
</organism>
<evidence type="ECO:0000313" key="7">
    <source>
        <dbReference type="EMBL" id="SCY17615.1"/>
    </source>
</evidence>
<feature type="region of interest" description="Disordered" evidence="6">
    <location>
        <begin position="167"/>
        <end position="187"/>
    </location>
</feature>
<evidence type="ECO:0000256" key="3">
    <source>
        <dbReference type="ARBA" id="ARBA00015716"/>
    </source>
</evidence>
<comment type="similarity">
    <text evidence="2">Belongs to the DUF177 domain family.</text>
</comment>
<dbReference type="PANTHER" id="PTHR38099">
    <property type="entry name" value="LARGE RIBOSOMAL RNA SUBUNIT ACCUMULATION PROTEIN YCED"/>
    <property type="match status" value="1"/>
</dbReference>